<dbReference type="OrthoDB" id="6359149at2759"/>
<dbReference type="Proteomes" id="UP000789390">
    <property type="component" value="Unassembled WGS sequence"/>
</dbReference>
<feature type="region of interest" description="Disordered" evidence="1">
    <location>
        <begin position="217"/>
        <end position="335"/>
    </location>
</feature>
<feature type="compositionally biased region" description="Acidic residues" evidence="1">
    <location>
        <begin position="299"/>
        <end position="335"/>
    </location>
</feature>
<feature type="region of interest" description="Disordered" evidence="1">
    <location>
        <begin position="1"/>
        <end position="49"/>
    </location>
</feature>
<dbReference type="PANTHER" id="PTHR33053">
    <property type="entry name" value="PROTEIN, PUTATIVE-RELATED"/>
    <property type="match status" value="1"/>
</dbReference>
<feature type="compositionally biased region" description="Polar residues" evidence="1">
    <location>
        <begin position="246"/>
        <end position="255"/>
    </location>
</feature>
<feature type="compositionally biased region" description="Acidic residues" evidence="1">
    <location>
        <begin position="352"/>
        <end position="369"/>
    </location>
</feature>
<feature type="region of interest" description="Disordered" evidence="1">
    <location>
        <begin position="76"/>
        <end position="128"/>
    </location>
</feature>
<dbReference type="AlphaFoldDB" id="A0A8J2RNS3"/>
<dbReference type="EMBL" id="CAKKLH010000026">
    <property type="protein sequence ID" value="CAH0099885.1"/>
    <property type="molecule type" value="Genomic_DNA"/>
</dbReference>
<sequence length="924" mass="103855">MSNQIRTENRRKKPVPSPNRTSSQANTSPEEPVYNKKIMSKNEYRMNSQPVNYVGIGRGRGRPMNFGQGSSQKLVAGNEARPSNPSGRAKFHDTEPKTISFSPSGRGKFHDTEPKTISFSPNVHKRHETQPAAVKALVQPIVKAKVQTPRETINPAEKATILPAVEKAKTKLTADKATVKAAAKPTVQPVVKTAVPPTVKPKVTPAVKSTAQLAVKTTVQPPAVKPKVQHAVKASVKDSVKPLSKNRANNKSDTALSPDMFDTSSKSSESPVAACNDDAQPLESSVNHEDMSQAIRENEEVEEPIEDQEEEPIEDQEEEPIEAQVEEPEDLLEDPVEGQIEDEIDRQEQDFLEEEEQGQNEEKEENQEFDIERIQPSIVEDIDEDARMSSPTITSTPKTYQHRKRSRLDFNRDEEPFQDANYQDTFQIEVNQESIFKLFQLIPLMHSNINEVMRRQDNIIKNIKVLHQKMEEISSRLEGSDNNTSPSQLQNVATLMTKLPLSSESEMAEFLVDLKDGIKNKNITLERFVNQITQTRGRINTRKTYNSDENLEFDDSESFDNQELGVDDSCEFELETSFDYNDETEDQEESLENRLASIAIKHHLSGAAVRSITDLLISLGHKIHKDRRTILKTPREKLDSNSFQHFGLMDGLNRKLRSGLVGTDFAELQFSIDGLPLCKSATTVFWPILCRVKNANDCSPFPVSIHCGNGGKPPDLNFFLEPLIKELKFLEENGIDVNGEKVWVKSIAFICDAPARAFVRGTVGHTTMRLLLSPTPTSSQMVFANQCLRKYVYEFGVIYGDQHLNDIQASAKPLAQFCRRQAEKENCENIHSDDTQINKGKSITESLKNDSTADSVIMLPNKTIFKIKSFKENDDLAVAYAFNVSRDLDGSKTNFFDVPMPSTDLDIYVCVDRWLVIPLLHATT</sequence>
<dbReference type="PANTHER" id="PTHR33053:SF9">
    <property type="entry name" value="AGAP000105-PA"/>
    <property type="match status" value="1"/>
</dbReference>
<feature type="compositionally biased region" description="Polar residues" evidence="1">
    <location>
        <begin position="389"/>
        <end position="399"/>
    </location>
</feature>
<feature type="region of interest" description="Disordered" evidence="1">
    <location>
        <begin position="352"/>
        <end position="405"/>
    </location>
</feature>
<comment type="caution">
    <text evidence="2">The sequence shown here is derived from an EMBL/GenBank/DDBJ whole genome shotgun (WGS) entry which is preliminary data.</text>
</comment>
<gene>
    <name evidence="2" type="ORF">DGAL_LOCUS2043</name>
</gene>
<feature type="compositionally biased region" description="Polar residues" evidence="1">
    <location>
        <begin position="18"/>
        <end position="29"/>
    </location>
</feature>
<evidence type="ECO:0000313" key="2">
    <source>
        <dbReference type="EMBL" id="CAH0099885.1"/>
    </source>
</evidence>
<evidence type="ECO:0000256" key="1">
    <source>
        <dbReference type="SAM" id="MobiDB-lite"/>
    </source>
</evidence>
<name>A0A8J2RNS3_9CRUS</name>
<protein>
    <submittedName>
        <fullName evidence="2">Uncharacterized protein</fullName>
    </submittedName>
</protein>
<accession>A0A8J2RNS3</accession>
<organism evidence="2 3">
    <name type="scientific">Daphnia galeata</name>
    <dbReference type="NCBI Taxonomy" id="27404"/>
    <lineage>
        <taxon>Eukaryota</taxon>
        <taxon>Metazoa</taxon>
        <taxon>Ecdysozoa</taxon>
        <taxon>Arthropoda</taxon>
        <taxon>Crustacea</taxon>
        <taxon>Branchiopoda</taxon>
        <taxon>Diplostraca</taxon>
        <taxon>Cladocera</taxon>
        <taxon>Anomopoda</taxon>
        <taxon>Daphniidae</taxon>
        <taxon>Daphnia</taxon>
    </lineage>
</organism>
<proteinExistence type="predicted"/>
<evidence type="ECO:0000313" key="3">
    <source>
        <dbReference type="Proteomes" id="UP000789390"/>
    </source>
</evidence>
<reference evidence="2" key="1">
    <citation type="submission" date="2021-11" db="EMBL/GenBank/DDBJ databases">
        <authorList>
            <person name="Schell T."/>
        </authorList>
    </citation>
    <scope>NUCLEOTIDE SEQUENCE</scope>
    <source>
        <strain evidence="2">M5</strain>
    </source>
</reference>
<keyword evidence="3" id="KW-1185">Reference proteome</keyword>